<sequence>MSATITGNRLLSLLQFCDSNFPSGAFSHSFGMETYIQDGRVKDKETFACWLRAYLDKQLVYADGLACRLAYEAIEQDRIEELWRLDRVMTAQNLPRESREAGRRMGERMIRLGIDLFSLPLLMAYREKILAKQSFGHPAVVFTIIAHHLQIPKKEGVLSFLYTSMSTLVQNGVRGIPLGQTDGQRLLLELQPHLIQAAEKIQQLQPEDLGAVSPGLEIAQMRHERLHVRLFMS</sequence>
<dbReference type="PANTHER" id="PTHR33620">
    <property type="entry name" value="UREASE ACCESSORY PROTEIN F"/>
    <property type="match status" value="1"/>
</dbReference>
<reference evidence="4" key="1">
    <citation type="journal article" date="2024" name="Int. J. Syst. Evol. Microbiol.">
        <title>Polycladomyces zharkentensis sp. nov., a novel thermophilic cellulose- and starch-degrading member of the Bacillota from a geothermal aquifer in Kazakhstan.</title>
        <authorList>
            <person name="Mashzhan A."/>
            <person name="Kistaubayeva A."/>
            <person name="Javier-Lopez R."/>
            <person name="Bissenova U."/>
            <person name="Bissenbay A."/>
            <person name="Birkeland N.K."/>
        </authorList>
    </citation>
    <scope>NUCLEOTIDE SEQUENCE</scope>
    <source>
        <strain evidence="4">ZKZ2T</strain>
    </source>
</reference>
<keyword evidence="2 3" id="KW-0143">Chaperone</keyword>
<dbReference type="InterPro" id="IPR038277">
    <property type="entry name" value="UreF_sf"/>
</dbReference>
<dbReference type="Proteomes" id="UP001177120">
    <property type="component" value="Unassembled WGS sequence"/>
</dbReference>
<proteinExistence type="inferred from homology"/>
<evidence type="ECO:0000313" key="4">
    <source>
        <dbReference type="EMBL" id="MBN2910178.1"/>
    </source>
</evidence>
<dbReference type="PIRSF" id="PIRSF009467">
    <property type="entry name" value="Ureas_acces_UreF"/>
    <property type="match status" value="1"/>
</dbReference>
<comment type="caution">
    <text evidence="4">The sequence shown here is derived from an EMBL/GenBank/DDBJ whole genome shotgun (WGS) entry which is preliminary data.</text>
</comment>
<dbReference type="Pfam" id="PF01730">
    <property type="entry name" value="UreF"/>
    <property type="match status" value="1"/>
</dbReference>
<keyword evidence="5" id="KW-1185">Reference proteome</keyword>
<comment type="similarity">
    <text evidence="3">Belongs to the UreF family.</text>
</comment>
<name>A0ABS2WL26_9BACL</name>
<gene>
    <name evidence="3" type="primary">ureF</name>
    <name evidence="4" type="ORF">JQC72_11760</name>
</gene>
<keyword evidence="3" id="KW-0963">Cytoplasm</keyword>
<evidence type="ECO:0000313" key="5">
    <source>
        <dbReference type="Proteomes" id="UP001177120"/>
    </source>
</evidence>
<organism evidence="4 5">
    <name type="scientific">Polycladomyces zharkentensis</name>
    <dbReference type="NCBI Taxonomy" id="2807616"/>
    <lineage>
        <taxon>Bacteria</taxon>
        <taxon>Bacillati</taxon>
        <taxon>Bacillota</taxon>
        <taxon>Bacilli</taxon>
        <taxon>Bacillales</taxon>
        <taxon>Thermoactinomycetaceae</taxon>
        <taxon>Polycladomyces</taxon>
    </lineage>
</organism>
<evidence type="ECO:0000256" key="1">
    <source>
        <dbReference type="ARBA" id="ARBA00022988"/>
    </source>
</evidence>
<dbReference type="EMBL" id="JAFHAP010000010">
    <property type="protein sequence ID" value="MBN2910178.1"/>
    <property type="molecule type" value="Genomic_DNA"/>
</dbReference>
<protein>
    <recommendedName>
        <fullName evidence="3">Urease accessory protein UreF</fullName>
    </recommendedName>
</protein>
<dbReference type="Gene3D" id="1.10.4190.10">
    <property type="entry name" value="Urease accessory protein UreF"/>
    <property type="match status" value="1"/>
</dbReference>
<comment type="subunit">
    <text evidence="3">UreD, UreF and UreG form a complex that acts as a GTP-hydrolysis-dependent molecular chaperone, activating the urease apoprotein by helping to assemble the nickel containing metallocenter of UreC. The UreE protein probably delivers the nickel.</text>
</comment>
<dbReference type="RefSeq" id="WP_205495856.1">
    <property type="nucleotide sequence ID" value="NZ_JAFHAP010000010.1"/>
</dbReference>
<comment type="function">
    <text evidence="3">Required for maturation of urease via the functional incorporation of the urease nickel metallocenter.</text>
</comment>
<dbReference type="InterPro" id="IPR002639">
    <property type="entry name" value="UreF"/>
</dbReference>
<accession>A0ABS2WL26</accession>
<comment type="subcellular location">
    <subcellularLocation>
        <location evidence="3">Cytoplasm</location>
    </subcellularLocation>
</comment>
<keyword evidence="1 3" id="KW-0996">Nickel insertion</keyword>
<dbReference type="PANTHER" id="PTHR33620:SF1">
    <property type="entry name" value="UREASE ACCESSORY PROTEIN F"/>
    <property type="match status" value="1"/>
</dbReference>
<evidence type="ECO:0000256" key="3">
    <source>
        <dbReference type="HAMAP-Rule" id="MF_01385"/>
    </source>
</evidence>
<evidence type="ECO:0000256" key="2">
    <source>
        <dbReference type="ARBA" id="ARBA00023186"/>
    </source>
</evidence>
<dbReference type="HAMAP" id="MF_01385">
    <property type="entry name" value="UreF"/>
    <property type="match status" value="1"/>
</dbReference>